<feature type="binding site" evidence="9">
    <location>
        <position position="81"/>
    </location>
    <ligand>
        <name>5-phospho-alpha-D-ribose 1-diphosphate</name>
        <dbReference type="ChEBI" id="CHEBI:58017"/>
    </ligand>
</feature>
<comment type="subunit">
    <text evidence="9">Homodimer.</text>
</comment>
<keyword evidence="4 9" id="KW-0808">Transferase</keyword>
<feature type="binding site" evidence="9">
    <location>
        <position position="89"/>
    </location>
    <ligand>
        <name>5-phospho-alpha-D-ribose 1-diphosphate</name>
        <dbReference type="ChEBI" id="CHEBI:58017"/>
    </ligand>
</feature>
<evidence type="ECO:0000256" key="7">
    <source>
        <dbReference type="ARBA" id="ARBA00052328"/>
    </source>
</evidence>
<dbReference type="InterPro" id="IPR017459">
    <property type="entry name" value="Glycosyl_Trfase_fam3_N_dom"/>
</dbReference>
<accession>A0A9X3TXG5</accession>
<evidence type="ECO:0000256" key="8">
    <source>
        <dbReference type="ARBA" id="ARBA00061188"/>
    </source>
</evidence>
<gene>
    <name evidence="9 12" type="primary">trpD</name>
    <name evidence="12" type="ORF">NYP16_07475</name>
</gene>
<evidence type="ECO:0000259" key="10">
    <source>
        <dbReference type="Pfam" id="PF00591"/>
    </source>
</evidence>
<dbReference type="Pfam" id="PF02885">
    <property type="entry name" value="Glycos_trans_3N"/>
    <property type="match status" value="1"/>
</dbReference>
<evidence type="ECO:0000256" key="4">
    <source>
        <dbReference type="ARBA" id="ARBA00022679"/>
    </source>
</evidence>
<organism evidence="12 13">
    <name type="scientific">Govanella unica</name>
    <dbReference type="NCBI Taxonomy" id="2975056"/>
    <lineage>
        <taxon>Bacteria</taxon>
        <taxon>Pseudomonadati</taxon>
        <taxon>Pseudomonadota</taxon>
        <taxon>Alphaproteobacteria</taxon>
        <taxon>Emcibacterales</taxon>
        <taxon>Govanellaceae</taxon>
        <taxon>Govanella</taxon>
    </lineage>
</organism>
<evidence type="ECO:0000313" key="13">
    <source>
        <dbReference type="Proteomes" id="UP001141619"/>
    </source>
</evidence>
<feature type="domain" description="Glycosyl transferase family 3" evidence="10">
    <location>
        <begin position="76"/>
        <end position="324"/>
    </location>
</feature>
<comment type="pathway">
    <text evidence="1 9">Amino-acid biosynthesis; L-tryptophan biosynthesis; L-tryptophan from chorismate: step 2/5.</text>
</comment>
<dbReference type="SUPFAM" id="SSF47648">
    <property type="entry name" value="Nucleoside phosphorylase/phosphoribosyltransferase N-terminal domain"/>
    <property type="match status" value="1"/>
</dbReference>
<dbReference type="FunFam" id="3.40.1030.10:FF:000002">
    <property type="entry name" value="Anthranilate phosphoribosyltransferase"/>
    <property type="match status" value="1"/>
</dbReference>
<dbReference type="PANTHER" id="PTHR43285:SF2">
    <property type="entry name" value="ANTHRANILATE PHOSPHORIBOSYLTRANSFERASE"/>
    <property type="match status" value="1"/>
</dbReference>
<comment type="similarity">
    <text evidence="8">In the C-terminal section; belongs to the anthranilate phosphoribosyltransferase family.</text>
</comment>
<protein>
    <recommendedName>
        <fullName evidence="9">Anthranilate phosphoribosyltransferase</fullName>
        <ecNumber evidence="9">2.4.2.18</ecNumber>
    </recommendedName>
</protein>
<comment type="caution">
    <text evidence="9">Lacks conserved residue(s) required for the propagation of feature annotation.</text>
</comment>
<sequence length="343" mass="36280">MSRFKELIAKVADGTTLSEAEANEAFHIMMSGDATPSQVGGFLMALRVRGETVDELTGACRAMRDKVLAVKAPPGAIDTCGTGGDSAGTYNISTATAIVIAAAGIPVAKHGNRAVSSKSGSADVLAELGINIDAPHEILERCLNEVNIAFLMAPRHHGAMRHVAPTRGELGTRTLFNLLGPLANPALAKRQVIGVFDRKWIAPMAEVLGRTGSERVWVVHGSDGLDEITTTGTTYVAEYDGGSVHTFEITPEEAGLPRARMEDLKGGDAATNAEAIRDLLSGKPGPYRDIVLLNAAASLIVTDRVKTLKEGVQFAAQIIDTGRAAETLDRWIDLSNFPVETAE</sequence>
<reference evidence="12" key="1">
    <citation type="submission" date="2022-08" db="EMBL/GenBank/DDBJ databases">
        <authorList>
            <person name="Vandamme P."/>
            <person name="Hettiarachchi A."/>
            <person name="Peeters C."/>
            <person name="Cnockaert M."/>
            <person name="Carlier A."/>
        </authorList>
    </citation>
    <scope>NUCLEOTIDE SEQUENCE</scope>
    <source>
        <strain evidence="12">LMG 31809</strain>
    </source>
</reference>
<keyword evidence="6 9" id="KW-0057">Aromatic amino acid biosynthesis</keyword>
<feature type="binding site" evidence="9">
    <location>
        <position position="81"/>
    </location>
    <ligand>
        <name>anthranilate</name>
        <dbReference type="ChEBI" id="CHEBI:16567"/>
        <label>1</label>
    </ligand>
</feature>
<evidence type="ECO:0000313" key="12">
    <source>
        <dbReference type="EMBL" id="MDA5193790.1"/>
    </source>
</evidence>
<dbReference type="Pfam" id="PF00591">
    <property type="entry name" value="Glycos_transf_3"/>
    <property type="match status" value="1"/>
</dbReference>
<dbReference type="Gene3D" id="1.20.970.10">
    <property type="entry name" value="Transferase, Pyrimidine Nucleoside Phosphorylase, Chain C"/>
    <property type="match status" value="1"/>
</dbReference>
<feature type="binding site" evidence="9">
    <location>
        <begin position="84"/>
        <end position="85"/>
    </location>
    <ligand>
        <name>5-phospho-alpha-D-ribose 1-diphosphate</name>
        <dbReference type="ChEBI" id="CHEBI:58017"/>
    </ligand>
</feature>
<evidence type="ECO:0000256" key="3">
    <source>
        <dbReference type="ARBA" id="ARBA00022676"/>
    </source>
</evidence>
<feature type="domain" description="Glycosyl transferase family 3 N-terminal" evidence="11">
    <location>
        <begin position="5"/>
        <end position="66"/>
    </location>
</feature>
<dbReference type="GO" id="GO:0000162">
    <property type="term" value="P:L-tryptophan biosynthetic process"/>
    <property type="evidence" value="ECO:0007669"/>
    <property type="project" value="UniProtKB-UniRule"/>
</dbReference>
<dbReference type="RefSeq" id="WP_274943484.1">
    <property type="nucleotide sequence ID" value="NZ_JANWOI010000002.1"/>
</dbReference>
<comment type="function">
    <text evidence="9">Catalyzes the transfer of the phosphoribosyl group of 5-phosphorylribose-1-pyrophosphate (PRPP) to anthranilate to yield N-(5'-phosphoribosyl)-anthranilate (PRA).</text>
</comment>
<keyword evidence="9" id="KW-0460">Magnesium</keyword>
<dbReference type="GO" id="GO:0004048">
    <property type="term" value="F:anthranilate phosphoribosyltransferase activity"/>
    <property type="evidence" value="ECO:0007669"/>
    <property type="project" value="UniProtKB-UniRule"/>
</dbReference>
<evidence type="ECO:0000256" key="6">
    <source>
        <dbReference type="ARBA" id="ARBA00023141"/>
    </source>
</evidence>
<dbReference type="AlphaFoldDB" id="A0A9X3TXG5"/>
<comment type="catalytic activity">
    <reaction evidence="7 9">
        <text>N-(5-phospho-beta-D-ribosyl)anthranilate + diphosphate = 5-phospho-alpha-D-ribose 1-diphosphate + anthranilate</text>
        <dbReference type="Rhea" id="RHEA:11768"/>
        <dbReference type="ChEBI" id="CHEBI:16567"/>
        <dbReference type="ChEBI" id="CHEBI:18277"/>
        <dbReference type="ChEBI" id="CHEBI:33019"/>
        <dbReference type="ChEBI" id="CHEBI:58017"/>
        <dbReference type="EC" id="2.4.2.18"/>
    </reaction>
</comment>
<feature type="binding site" evidence="9">
    <location>
        <position position="227"/>
    </location>
    <ligand>
        <name>Mg(2+)</name>
        <dbReference type="ChEBI" id="CHEBI:18420"/>
        <label>2</label>
    </ligand>
</feature>
<feature type="binding site" evidence="9">
    <location>
        <begin position="109"/>
        <end position="117"/>
    </location>
    <ligand>
        <name>5-phospho-alpha-D-ribose 1-diphosphate</name>
        <dbReference type="ChEBI" id="CHEBI:58017"/>
    </ligand>
</feature>
<feature type="binding site" evidence="9">
    <location>
        <begin position="91"/>
        <end position="94"/>
    </location>
    <ligand>
        <name>5-phospho-alpha-D-ribose 1-diphosphate</name>
        <dbReference type="ChEBI" id="CHEBI:58017"/>
    </ligand>
</feature>
<evidence type="ECO:0000256" key="1">
    <source>
        <dbReference type="ARBA" id="ARBA00004907"/>
    </source>
</evidence>
<feature type="binding site" evidence="9">
    <location>
        <position position="227"/>
    </location>
    <ligand>
        <name>Mg(2+)</name>
        <dbReference type="ChEBI" id="CHEBI:18420"/>
        <label>1</label>
    </ligand>
</feature>
<dbReference type="InterPro" id="IPR000312">
    <property type="entry name" value="Glycosyl_Trfase_fam3"/>
</dbReference>
<keyword evidence="13" id="KW-1185">Reference proteome</keyword>
<evidence type="ECO:0000256" key="5">
    <source>
        <dbReference type="ARBA" id="ARBA00022822"/>
    </source>
</evidence>
<evidence type="ECO:0000256" key="2">
    <source>
        <dbReference type="ARBA" id="ARBA00022605"/>
    </source>
</evidence>
<proteinExistence type="inferred from homology"/>
<dbReference type="InterPro" id="IPR005940">
    <property type="entry name" value="Anthranilate_Pribosyl_Tfrase"/>
</dbReference>
<dbReference type="HAMAP" id="MF_00211">
    <property type="entry name" value="TrpD"/>
    <property type="match status" value="1"/>
</dbReference>
<dbReference type="SUPFAM" id="SSF52418">
    <property type="entry name" value="Nucleoside phosphorylase/phosphoribosyltransferase catalytic domain"/>
    <property type="match status" value="1"/>
</dbReference>
<comment type="similarity">
    <text evidence="9">Belongs to the anthranilate phosphoribosyltransferase family.</text>
</comment>
<dbReference type="Gene3D" id="3.40.1030.10">
    <property type="entry name" value="Nucleoside phosphorylase/phosphoribosyltransferase catalytic domain"/>
    <property type="match status" value="1"/>
</dbReference>
<dbReference type="EMBL" id="JANWOI010000002">
    <property type="protein sequence ID" value="MDA5193790.1"/>
    <property type="molecule type" value="Genomic_DNA"/>
</dbReference>
<feature type="binding site" evidence="9">
    <location>
        <position position="93"/>
    </location>
    <ligand>
        <name>Mg(2+)</name>
        <dbReference type="ChEBI" id="CHEBI:18420"/>
        <label>1</label>
    </ligand>
</feature>
<evidence type="ECO:0000256" key="9">
    <source>
        <dbReference type="HAMAP-Rule" id="MF_00211"/>
    </source>
</evidence>
<dbReference type="NCBIfam" id="TIGR01245">
    <property type="entry name" value="trpD"/>
    <property type="match status" value="1"/>
</dbReference>
<dbReference type="GO" id="GO:0000287">
    <property type="term" value="F:magnesium ion binding"/>
    <property type="evidence" value="ECO:0007669"/>
    <property type="project" value="UniProtKB-UniRule"/>
</dbReference>
<dbReference type="Proteomes" id="UP001141619">
    <property type="component" value="Unassembled WGS sequence"/>
</dbReference>
<dbReference type="InterPro" id="IPR035902">
    <property type="entry name" value="Nuc_phospho_transferase"/>
</dbReference>
<dbReference type="GO" id="GO:0005829">
    <property type="term" value="C:cytosol"/>
    <property type="evidence" value="ECO:0007669"/>
    <property type="project" value="TreeGrafter"/>
</dbReference>
<feature type="binding site" evidence="9">
    <location>
        <position position="226"/>
    </location>
    <ligand>
        <name>Mg(2+)</name>
        <dbReference type="ChEBI" id="CHEBI:18420"/>
        <label>2</label>
    </ligand>
</feature>
<feature type="binding site" evidence="9">
    <location>
        <position position="167"/>
    </location>
    <ligand>
        <name>anthranilate</name>
        <dbReference type="ChEBI" id="CHEBI:16567"/>
        <label>2</label>
    </ligand>
</feature>
<feature type="binding site" evidence="9">
    <location>
        <position position="112"/>
    </location>
    <ligand>
        <name>anthranilate</name>
        <dbReference type="ChEBI" id="CHEBI:16567"/>
        <label>1</label>
    </ligand>
</feature>
<comment type="cofactor">
    <cofactor evidence="9">
        <name>Mg(2+)</name>
        <dbReference type="ChEBI" id="CHEBI:18420"/>
    </cofactor>
    <text evidence="9">Binds 2 magnesium ions per monomer.</text>
</comment>
<dbReference type="EC" id="2.4.2.18" evidence="9"/>
<comment type="caution">
    <text evidence="12">The sequence shown here is derived from an EMBL/GenBank/DDBJ whole genome shotgun (WGS) entry which is preliminary data.</text>
</comment>
<reference evidence="12" key="2">
    <citation type="journal article" date="2023" name="Syst. Appl. Microbiol.">
        <title>Govania unica gen. nov., sp. nov., a rare biosphere bacterium that represents a novel family in the class Alphaproteobacteria.</title>
        <authorList>
            <person name="Vandamme P."/>
            <person name="Peeters C."/>
            <person name="Hettiarachchi A."/>
            <person name="Cnockaert M."/>
            <person name="Carlier A."/>
        </authorList>
    </citation>
    <scope>NUCLEOTIDE SEQUENCE</scope>
    <source>
        <strain evidence="12">LMG 31809</strain>
    </source>
</reference>
<dbReference type="InterPro" id="IPR036320">
    <property type="entry name" value="Glycosyl_Trfase_fam3_N_dom_sf"/>
</dbReference>
<dbReference type="PANTHER" id="PTHR43285">
    <property type="entry name" value="ANTHRANILATE PHOSPHORIBOSYLTRANSFERASE"/>
    <property type="match status" value="1"/>
</dbReference>
<name>A0A9X3TXG5_9PROT</name>
<keyword evidence="3 9" id="KW-0328">Glycosyltransferase</keyword>
<evidence type="ECO:0000259" key="11">
    <source>
        <dbReference type="Pfam" id="PF02885"/>
    </source>
</evidence>
<keyword evidence="2 9" id="KW-0028">Amino-acid biosynthesis</keyword>
<feature type="binding site" evidence="9">
    <location>
        <position position="121"/>
    </location>
    <ligand>
        <name>5-phospho-alpha-D-ribose 1-diphosphate</name>
        <dbReference type="ChEBI" id="CHEBI:58017"/>
    </ligand>
</feature>
<keyword evidence="5 9" id="KW-0822">Tryptophan biosynthesis</keyword>
<keyword evidence="9" id="KW-0479">Metal-binding</keyword>